<dbReference type="Proteomes" id="UP000010467">
    <property type="component" value="Chromosome"/>
</dbReference>
<gene>
    <name evidence="1" type="ordered locus">Deipe_3300</name>
</gene>
<dbReference type="EMBL" id="CP003382">
    <property type="protein sequence ID" value="AFZ68741.1"/>
    <property type="molecule type" value="Genomic_DNA"/>
</dbReference>
<organism evidence="1 2">
    <name type="scientific">Deinococcus peraridilitoris (strain DSM 19664 / LMG 22246 / CIP 109416 / KR-200)</name>
    <dbReference type="NCBI Taxonomy" id="937777"/>
    <lineage>
        <taxon>Bacteria</taxon>
        <taxon>Thermotogati</taxon>
        <taxon>Deinococcota</taxon>
        <taxon>Deinococci</taxon>
        <taxon>Deinococcales</taxon>
        <taxon>Deinococcaceae</taxon>
        <taxon>Deinococcus</taxon>
    </lineage>
</organism>
<proteinExistence type="predicted"/>
<name>L0A4G9_DEIPD</name>
<dbReference type="OrthoDB" id="9815027at2"/>
<dbReference type="KEGG" id="dpd:Deipe_3300"/>
<dbReference type="HOGENOM" id="CLU_1324607_0_0_0"/>
<evidence type="ECO:0000313" key="1">
    <source>
        <dbReference type="EMBL" id="AFZ68741.1"/>
    </source>
</evidence>
<accession>L0A4G9</accession>
<sequence>MSNSTSPLNDAVIRLRDLVRHYHLAEYAGPASPEQLLHLQRRFLLPEPWIDFYRALSPRRLSINTRGNEQALLGPDELNDGQEGYDTPDWPNTWIVVGGEGEYPLIVDVASNAGGVLYGSLTVVEPRKKRTPLMWTAQPLSENLTGFVAGLSTYIQHFYAAEGPHRLVHRDVRRHQFAQILHSWEAQPELLPYLSAWQAWLGVTFDE</sequence>
<dbReference type="RefSeq" id="WP_015237039.1">
    <property type="nucleotide sequence ID" value="NC_019793.1"/>
</dbReference>
<evidence type="ECO:0000313" key="2">
    <source>
        <dbReference type="Proteomes" id="UP000010467"/>
    </source>
</evidence>
<evidence type="ECO:0008006" key="3">
    <source>
        <dbReference type="Google" id="ProtNLM"/>
    </source>
</evidence>
<reference evidence="2" key="1">
    <citation type="submission" date="2012-03" db="EMBL/GenBank/DDBJ databases">
        <title>Complete sequence of chromosome of Deinococcus peraridilitoris DSM 19664.</title>
        <authorList>
            <person name="Lucas S."/>
            <person name="Copeland A."/>
            <person name="Lapidus A."/>
            <person name="Glavina del Rio T."/>
            <person name="Dalin E."/>
            <person name="Tice H."/>
            <person name="Bruce D."/>
            <person name="Goodwin L."/>
            <person name="Pitluck S."/>
            <person name="Peters L."/>
            <person name="Mikhailova N."/>
            <person name="Lu M."/>
            <person name="Kyrpides N."/>
            <person name="Mavromatis K."/>
            <person name="Ivanova N."/>
            <person name="Brettin T."/>
            <person name="Detter J.C."/>
            <person name="Han C."/>
            <person name="Larimer F."/>
            <person name="Land M."/>
            <person name="Hauser L."/>
            <person name="Markowitz V."/>
            <person name="Cheng J.-F."/>
            <person name="Hugenholtz P."/>
            <person name="Woyke T."/>
            <person name="Wu D."/>
            <person name="Pukall R."/>
            <person name="Steenblock K."/>
            <person name="Brambilla E."/>
            <person name="Klenk H.-P."/>
            <person name="Eisen J.A."/>
        </authorList>
    </citation>
    <scope>NUCLEOTIDE SEQUENCE [LARGE SCALE GENOMIC DNA]</scope>
    <source>
        <strain evidence="2">DSM 19664 / LMG 22246 / CIP 109416 / KR-200</strain>
    </source>
</reference>
<protein>
    <recommendedName>
        <fullName evidence="3">Knr4/Smi1-like domain-containing protein</fullName>
    </recommendedName>
</protein>
<dbReference type="AlphaFoldDB" id="L0A4G9"/>
<keyword evidence="2" id="KW-1185">Reference proteome</keyword>